<protein>
    <recommendedName>
        <fullName evidence="5">Diaminopimelate epimerase</fullName>
    </recommendedName>
</protein>
<evidence type="ECO:0000256" key="2">
    <source>
        <dbReference type="ARBA" id="ARBA00023235"/>
    </source>
</evidence>
<dbReference type="SUPFAM" id="SSF54506">
    <property type="entry name" value="Diaminopimelate epimerase-like"/>
    <property type="match status" value="2"/>
</dbReference>
<dbReference type="InterPro" id="IPR001653">
    <property type="entry name" value="DAP_epimerase_DapF"/>
</dbReference>
<dbReference type="GO" id="GO:0005829">
    <property type="term" value="C:cytosol"/>
    <property type="evidence" value="ECO:0007669"/>
    <property type="project" value="TreeGrafter"/>
</dbReference>
<dbReference type="PANTHER" id="PTHR31689">
    <property type="entry name" value="DIAMINOPIMELATE EPIMERASE, CHLOROPLASTIC"/>
    <property type="match status" value="1"/>
</dbReference>
<dbReference type="AlphaFoldDB" id="A0A1V9ZN38"/>
<gene>
    <name evidence="3" type="ORF">THRCLA_06544</name>
</gene>
<dbReference type="Pfam" id="PF01678">
    <property type="entry name" value="DAP_epimerase"/>
    <property type="match status" value="2"/>
</dbReference>
<dbReference type="GO" id="GO:0009089">
    <property type="term" value="P:lysine biosynthetic process via diaminopimelate"/>
    <property type="evidence" value="ECO:0007669"/>
    <property type="project" value="InterPro"/>
</dbReference>
<dbReference type="PANTHER" id="PTHR31689:SF0">
    <property type="entry name" value="DIAMINOPIMELATE EPIMERASE"/>
    <property type="match status" value="1"/>
</dbReference>
<dbReference type="OrthoDB" id="4768at2759"/>
<accession>A0A1V9ZN38</accession>
<dbReference type="Proteomes" id="UP000243217">
    <property type="component" value="Unassembled WGS sequence"/>
</dbReference>
<dbReference type="HAMAP" id="MF_00197">
    <property type="entry name" value="DAP_epimerase"/>
    <property type="match status" value="1"/>
</dbReference>
<evidence type="ECO:0000256" key="1">
    <source>
        <dbReference type="ARBA" id="ARBA00010219"/>
    </source>
</evidence>
<dbReference type="NCBIfam" id="TIGR00652">
    <property type="entry name" value="DapF"/>
    <property type="match status" value="1"/>
</dbReference>
<keyword evidence="2" id="KW-0413">Isomerase</keyword>
<dbReference type="STRING" id="74557.A0A1V9ZN38"/>
<proteinExistence type="inferred from homology"/>
<evidence type="ECO:0000313" key="3">
    <source>
        <dbReference type="EMBL" id="OQR99402.1"/>
    </source>
</evidence>
<keyword evidence="4" id="KW-1185">Reference proteome</keyword>
<sequence>MKVPFTKMQGAANDFVLIDNRMLSIVLTPEQAIRICDRYRGVGAAGILLWEKSTTNLADWKWTFIQCDGDTAAMCGNGARCFGKFVHTNLQNQDDFTFETGAGIVSIAAAPNNYISVTLPNPKDVKLHDTIALSSNPATPVHFANTGVPHAILYVDDVNAIDVVSLGREVRYHNHYAPHGTNVNFVQIIGPNQLAVRSYERGVEVETLACGTGVAAAVITAARTHQFTSPVRVQVASGDELEITFDDDGTQFTNVHLIGPAEITFTGEIDV</sequence>
<name>A0A1V9ZN38_9STRA</name>
<evidence type="ECO:0008006" key="5">
    <source>
        <dbReference type="Google" id="ProtNLM"/>
    </source>
</evidence>
<dbReference type="Gene3D" id="3.10.310.10">
    <property type="entry name" value="Diaminopimelate Epimerase, Chain A, domain 1"/>
    <property type="match status" value="2"/>
</dbReference>
<organism evidence="3 4">
    <name type="scientific">Thraustotheca clavata</name>
    <dbReference type="NCBI Taxonomy" id="74557"/>
    <lineage>
        <taxon>Eukaryota</taxon>
        <taxon>Sar</taxon>
        <taxon>Stramenopiles</taxon>
        <taxon>Oomycota</taxon>
        <taxon>Saprolegniomycetes</taxon>
        <taxon>Saprolegniales</taxon>
        <taxon>Achlyaceae</taxon>
        <taxon>Thraustotheca</taxon>
    </lineage>
</organism>
<dbReference type="EMBL" id="JNBS01001814">
    <property type="protein sequence ID" value="OQR99402.1"/>
    <property type="molecule type" value="Genomic_DNA"/>
</dbReference>
<comment type="similarity">
    <text evidence="1">Belongs to the diaminopimelate epimerase family.</text>
</comment>
<comment type="caution">
    <text evidence="3">The sequence shown here is derived from an EMBL/GenBank/DDBJ whole genome shotgun (WGS) entry which is preliminary data.</text>
</comment>
<evidence type="ECO:0000313" key="4">
    <source>
        <dbReference type="Proteomes" id="UP000243217"/>
    </source>
</evidence>
<reference evidence="3 4" key="1">
    <citation type="journal article" date="2014" name="Genome Biol. Evol.">
        <title>The secreted proteins of Achlya hypogyna and Thraustotheca clavata identify the ancestral oomycete secretome and reveal gene acquisitions by horizontal gene transfer.</title>
        <authorList>
            <person name="Misner I."/>
            <person name="Blouin N."/>
            <person name="Leonard G."/>
            <person name="Richards T.A."/>
            <person name="Lane C.E."/>
        </authorList>
    </citation>
    <scope>NUCLEOTIDE SEQUENCE [LARGE SCALE GENOMIC DNA]</scope>
    <source>
        <strain evidence="3 4">ATCC 34112</strain>
    </source>
</reference>
<dbReference type="GO" id="GO:0008837">
    <property type="term" value="F:diaminopimelate epimerase activity"/>
    <property type="evidence" value="ECO:0007669"/>
    <property type="project" value="InterPro"/>
</dbReference>